<dbReference type="Proteomes" id="UP000199496">
    <property type="component" value="Unassembled WGS sequence"/>
</dbReference>
<dbReference type="RefSeq" id="WP_090206838.1">
    <property type="nucleotide sequence ID" value="NZ_FOFO01000016.1"/>
</dbReference>
<gene>
    <name evidence="1" type="ORF">SAMN05421693_1168</name>
</gene>
<organism evidence="1 2">
    <name type="scientific">Ectothiorhodospira magna</name>
    <dbReference type="NCBI Taxonomy" id="867345"/>
    <lineage>
        <taxon>Bacteria</taxon>
        <taxon>Pseudomonadati</taxon>
        <taxon>Pseudomonadota</taxon>
        <taxon>Gammaproteobacteria</taxon>
        <taxon>Chromatiales</taxon>
        <taxon>Ectothiorhodospiraceae</taxon>
        <taxon>Ectothiorhodospira</taxon>
    </lineage>
</organism>
<sequence length="117" mass="12729">MALVAGIGITLWATTPELALPERAIIVHVQNRTSETIPTVEIGYANVDTEQHTTLLQLRAGETRTITLNHEPGLGYNIEAHLADGRVLDICGGRHPESRVMREVITRDSILSGIGQP</sequence>
<dbReference type="STRING" id="867345.SAMN05421693_1168"/>
<protein>
    <submittedName>
        <fullName evidence="1">Uncharacterized protein</fullName>
    </submittedName>
</protein>
<dbReference type="OrthoDB" id="5624633at2"/>
<reference evidence="1 2" key="1">
    <citation type="submission" date="2016-10" db="EMBL/GenBank/DDBJ databases">
        <authorList>
            <person name="de Groot N.N."/>
        </authorList>
    </citation>
    <scope>NUCLEOTIDE SEQUENCE [LARGE SCALE GENOMIC DNA]</scope>
    <source>
        <strain evidence="1 2">B7-7</strain>
    </source>
</reference>
<proteinExistence type="predicted"/>
<dbReference type="AlphaFoldDB" id="A0A1H9D3F9"/>
<accession>A0A1H9D3F9</accession>
<evidence type="ECO:0000313" key="2">
    <source>
        <dbReference type="Proteomes" id="UP000199496"/>
    </source>
</evidence>
<dbReference type="EMBL" id="FOFO01000016">
    <property type="protein sequence ID" value="SEQ07889.1"/>
    <property type="molecule type" value="Genomic_DNA"/>
</dbReference>
<evidence type="ECO:0000313" key="1">
    <source>
        <dbReference type="EMBL" id="SEQ07889.1"/>
    </source>
</evidence>
<name>A0A1H9D3F9_9GAMM</name>
<keyword evidence="2" id="KW-1185">Reference proteome</keyword>